<dbReference type="InterPro" id="IPR010982">
    <property type="entry name" value="Lambda_DNA-bd_dom_sf"/>
</dbReference>
<dbReference type="GO" id="GO:0003677">
    <property type="term" value="F:DNA binding"/>
    <property type="evidence" value="ECO:0007669"/>
    <property type="project" value="InterPro"/>
</dbReference>
<dbReference type="Gene3D" id="1.10.260.40">
    <property type="entry name" value="lambda repressor-like DNA-binding domains"/>
    <property type="match status" value="1"/>
</dbReference>
<sequence length="122" mass="13417">MNAKKLTRRVIDGVEVSEGSDNVFADLGLPDAEALLAKAELARQVADAIRERKLTQHRAAELMGVSQPRVSNLLRGRLDKFSFDTLVEFLTRLRLDVTILVTSADADRGRLRVRTEGSDAAA</sequence>
<dbReference type="InterPro" id="IPR001387">
    <property type="entry name" value="Cro/C1-type_HTH"/>
</dbReference>
<reference evidence="2" key="1">
    <citation type="submission" date="2020-02" db="EMBL/GenBank/DDBJ databases">
        <authorList>
            <person name="Meier V. D."/>
        </authorList>
    </citation>
    <scope>NUCLEOTIDE SEQUENCE</scope>
    <source>
        <strain evidence="2">AVDCRST_MAG68</strain>
    </source>
</reference>
<dbReference type="InterPro" id="IPR039554">
    <property type="entry name" value="HigA2-like_HTH"/>
</dbReference>
<feature type="domain" description="HTH cro/C1-type" evidence="1">
    <location>
        <begin position="45"/>
        <end position="100"/>
    </location>
</feature>
<proteinExistence type="predicted"/>
<dbReference type="SMART" id="SM00530">
    <property type="entry name" value="HTH_XRE"/>
    <property type="match status" value="1"/>
</dbReference>
<evidence type="ECO:0000259" key="1">
    <source>
        <dbReference type="PROSITE" id="PS50943"/>
    </source>
</evidence>
<organism evidence="2">
    <name type="scientific">uncultured Gemmatimonadota bacterium</name>
    <dbReference type="NCBI Taxonomy" id="203437"/>
    <lineage>
        <taxon>Bacteria</taxon>
        <taxon>Pseudomonadati</taxon>
        <taxon>Gemmatimonadota</taxon>
        <taxon>environmental samples</taxon>
    </lineage>
</organism>
<evidence type="ECO:0000313" key="2">
    <source>
        <dbReference type="EMBL" id="CAA9338548.1"/>
    </source>
</evidence>
<dbReference type="Pfam" id="PF13744">
    <property type="entry name" value="HTH_37"/>
    <property type="match status" value="1"/>
</dbReference>
<accession>A0A6J4LR46</accession>
<dbReference type="AlphaFoldDB" id="A0A6J4LR46"/>
<dbReference type="PROSITE" id="PS50943">
    <property type="entry name" value="HTH_CROC1"/>
    <property type="match status" value="1"/>
</dbReference>
<dbReference type="SUPFAM" id="SSF47413">
    <property type="entry name" value="lambda repressor-like DNA-binding domains"/>
    <property type="match status" value="1"/>
</dbReference>
<name>A0A6J4LR46_9BACT</name>
<gene>
    <name evidence="2" type="ORF">AVDCRST_MAG68-2906</name>
</gene>
<protein>
    <recommendedName>
        <fullName evidence="1">HTH cro/C1-type domain-containing protein</fullName>
    </recommendedName>
</protein>
<dbReference type="EMBL" id="CADCTW010000134">
    <property type="protein sequence ID" value="CAA9338548.1"/>
    <property type="molecule type" value="Genomic_DNA"/>
</dbReference>
<dbReference type="CDD" id="cd00093">
    <property type="entry name" value="HTH_XRE"/>
    <property type="match status" value="1"/>
</dbReference>